<dbReference type="SUPFAM" id="SSF53623">
    <property type="entry name" value="MurD-like peptide ligases, catalytic domain"/>
    <property type="match status" value="1"/>
</dbReference>
<evidence type="ECO:0000256" key="12">
    <source>
        <dbReference type="ARBA" id="ARBA00022840"/>
    </source>
</evidence>
<accession>A0A0R1VPY3</accession>
<evidence type="ECO:0000256" key="7">
    <source>
        <dbReference type="ARBA" id="ARBA00013025"/>
    </source>
</evidence>
<dbReference type="GO" id="GO:0008841">
    <property type="term" value="F:dihydrofolate synthase activity"/>
    <property type="evidence" value="ECO:0007669"/>
    <property type="project" value="UniProtKB-EC"/>
</dbReference>
<evidence type="ECO:0000256" key="5">
    <source>
        <dbReference type="ARBA" id="ARBA00011245"/>
    </source>
</evidence>
<dbReference type="Gene3D" id="3.40.1190.10">
    <property type="entry name" value="Mur-like, catalytic domain"/>
    <property type="match status" value="1"/>
</dbReference>
<evidence type="ECO:0000256" key="18">
    <source>
        <dbReference type="PIRNR" id="PIRNR001563"/>
    </source>
</evidence>
<dbReference type="GO" id="GO:0046872">
    <property type="term" value="F:metal ion binding"/>
    <property type="evidence" value="ECO:0007669"/>
    <property type="project" value="UniProtKB-KW"/>
</dbReference>
<evidence type="ECO:0000256" key="13">
    <source>
        <dbReference type="ARBA" id="ARBA00022842"/>
    </source>
</evidence>
<dbReference type="PATRIC" id="fig|1423750.3.peg.2044"/>
<evidence type="ECO:0000259" key="19">
    <source>
        <dbReference type="Pfam" id="PF02875"/>
    </source>
</evidence>
<evidence type="ECO:0000256" key="14">
    <source>
        <dbReference type="ARBA" id="ARBA00022909"/>
    </source>
</evidence>
<dbReference type="GO" id="GO:0046656">
    <property type="term" value="P:folic acid biosynthetic process"/>
    <property type="evidence" value="ECO:0007669"/>
    <property type="project" value="UniProtKB-KW"/>
</dbReference>
<dbReference type="Pfam" id="PF02875">
    <property type="entry name" value="Mur_ligase_C"/>
    <property type="match status" value="1"/>
</dbReference>
<comment type="cofactor">
    <cofactor evidence="1">
        <name>Mg(2+)</name>
        <dbReference type="ChEBI" id="CHEBI:18420"/>
    </cofactor>
</comment>
<keyword evidence="9 18" id="KW-0436">Ligase</keyword>
<comment type="pathway">
    <text evidence="2">Cofactor biosynthesis; tetrahydrofolate biosynthesis; 7,8-dihydrofolate from 2-amino-4-hydroxy-6-hydroxymethyl-7,8-dihydropteridine diphosphate and 4-aminobenzoate: step 2/2.</text>
</comment>
<evidence type="ECO:0000256" key="9">
    <source>
        <dbReference type="ARBA" id="ARBA00022598"/>
    </source>
</evidence>
<dbReference type="InterPro" id="IPR036565">
    <property type="entry name" value="Mur-like_cat_sf"/>
</dbReference>
<evidence type="ECO:0000256" key="8">
    <source>
        <dbReference type="ARBA" id="ARBA00019357"/>
    </source>
</evidence>
<organism evidence="21 22">
    <name type="scientific">Liquorilactobacillus ghanensis DSM 18630</name>
    <dbReference type="NCBI Taxonomy" id="1423750"/>
    <lineage>
        <taxon>Bacteria</taxon>
        <taxon>Bacillati</taxon>
        <taxon>Bacillota</taxon>
        <taxon>Bacilli</taxon>
        <taxon>Lactobacillales</taxon>
        <taxon>Lactobacillaceae</taxon>
        <taxon>Liquorilactobacillus</taxon>
    </lineage>
</organism>
<dbReference type="GeneID" id="98317949"/>
<dbReference type="PANTHER" id="PTHR11136:SF0">
    <property type="entry name" value="DIHYDROFOLATE SYNTHETASE-RELATED"/>
    <property type="match status" value="1"/>
</dbReference>
<evidence type="ECO:0000313" key="22">
    <source>
        <dbReference type="Proteomes" id="UP000051451"/>
    </source>
</evidence>
<dbReference type="InterPro" id="IPR018109">
    <property type="entry name" value="Folylpolyglutamate_synth_CS"/>
</dbReference>
<keyword evidence="22" id="KW-1185">Reference proteome</keyword>
<dbReference type="InterPro" id="IPR001645">
    <property type="entry name" value="Folylpolyglutamate_synth"/>
</dbReference>
<name>A0A0R1VPY3_9LACO</name>
<feature type="domain" description="Mur ligase C-terminal" evidence="19">
    <location>
        <begin position="304"/>
        <end position="420"/>
    </location>
</feature>
<proteinExistence type="inferred from homology"/>
<dbReference type="Pfam" id="PF08245">
    <property type="entry name" value="Mur_ligase_M"/>
    <property type="match status" value="1"/>
</dbReference>
<dbReference type="GO" id="GO:0005524">
    <property type="term" value="F:ATP binding"/>
    <property type="evidence" value="ECO:0007669"/>
    <property type="project" value="UniProtKB-KW"/>
</dbReference>
<keyword evidence="11 18" id="KW-0547">Nucleotide-binding</keyword>
<evidence type="ECO:0000313" key="21">
    <source>
        <dbReference type="EMBL" id="KRM07896.1"/>
    </source>
</evidence>
<dbReference type="EC" id="6.3.2.12" evidence="6"/>
<feature type="domain" description="Mur ligase central" evidence="20">
    <location>
        <begin position="47"/>
        <end position="276"/>
    </location>
</feature>
<keyword evidence="14" id="KW-0289">Folate biosynthesis</keyword>
<evidence type="ECO:0000259" key="20">
    <source>
        <dbReference type="Pfam" id="PF08245"/>
    </source>
</evidence>
<comment type="similarity">
    <text evidence="4 18">Belongs to the folylpolyglutamate synthase family.</text>
</comment>
<dbReference type="InterPro" id="IPR004101">
    <property type="entry name" value="Mur_ligase_C"/>
</dbReference>
<evidence type="ECO:0000256" key="1">
    <source>
        <dbReference type="ARBA" id="ARBA00001946"/>
    </source>
</evidence>
<dbReference type="PROSITE" id="PS01012">
    <property type="entry name" value="FOLYLPOLYGLU_SYNT_2"/>
    <property type="match status" value="1"/>
</dbReference>
<dbReference type="RefSeq" id="WP_057870696.1">
    <property type="nucleotide sequence ID" value="NZ_AZGB01000003.1"/>
</dbReference>
<dbReference type="GO" id="GO:0005737">
    <property type="term" value="C:cytoplasm"/>
    <property type="evidence" value="ECO:0007669"/>
    <property type="project" value="TreeGrafter"/>
</dbReference>
<evidence type="ECO:0000256" key="17">
    <source>
        <dbReference type="ARBA" id="ARBA00049161"/>
    </source>
</evidence>
<evidence type="ECO:0000256" key="2">
    <source>
        <dbReference type="ARBA" id="ARBA00004799"/>
    </source>
</evidence>
<evidence type="ECO:0000256" key="15">
    <source>
        <dbReference type="ARBA" id="ARBA00030592"/>
    </source>
</evidence>
<comment type="pathway">
    <text evidence="3">Cofactor biosynthesis; tetrahydrofolylpolyglutamate biosynthesis.</text>
</comment>
<reference evidence="21 22" key="1">
    <citation type="journal article" date="2015" name="Genome Announc.">
        <title>Expanding the biotechnology potential of lactobacilli through comparative genomics of 213 strains and associated genera.</title>
        <authorList>
            <person name="Sun Z."/>
            <person name="Harris H.M."/>
            <person name="McCann A."/>
            <person name="Guo C."/>
            <person name="Argimon S."/>
            <person name="Zhang W."/>
            <person name="Yang X."/>
            <person name="Jeffery I.B."/>
            <person name="Cooney J.C."/>
            <person name="Kagawa T.F."/>
            <person name="Liu W."/>
            <person name="Song Y."/>
            <person name="Salvetti E."/>
            <person name="Wrobel A."/>
            <person name="Rasinkangas P."/>
            <person name="Parkhill J."/>
            <person name="Rea M.C."/>
            <person name="O'Sullivan O."/>
            <person name="Ritari J."/>
            <person name="Douillard F.P."/>
            <person name="Paul Ross R."/>
            <person name="Yang R."/>
            <person name="Briner A.E."/>
            <person name="Felis G.E."/>
            <person name="de Vos W.M."/>
            <person name="Barrangou R."/>
            <person name="Klaenhammer T.R."/>
            <person name="Caufield P.W."/>
            <person name="Cui Y."/>
            <person name="Zhang H."/>
            <person name="O'Toole P.W."/>
        </authorList>
    </citation>
    <scope>NUCLEOTIDE SEQUENCE [LARGE SCALE GENOMIC DNA]</scope>
    <source>
        <strain evidence="21 22">DSM 18630</strain>
    </source>
</reference>
<dbReference type="AlphaFoldDB" id="A0A0R1VPY3"/>
<dbReference type="Proteomes" id="UP000051451">
    <property type="component" value="Unassembled WGS sequence"/>
</dbReference>
<gene>
    <name evidence="21" type="ORF">FC89_GL002003</name>
</gene>
<dbReference type="InterPro" id="IPR036615">
    <property type="entry name" value="Mur_ligase_C_dom_sf"/>
</dbReference>
<evidence type="ECO:0000256" key="6">
    <source>
        <dbReference type="ARBA" id="ARBA00013023"/>
    </source>
</evidence>
<evidence type="ECO:0000256" key="3">
    <source>
        <dbReference type="ARBA" id="ARBA00005150"/>
    </source>
</evidence>
<evidence type="ECO:0000256" key="4">
    <source>
        <dbReference type="ARBA" id="ARBA00008276"/>
    </source>
</evidence>
<comment type="caution">
    <text evidence="21">The sequence shown here is derived from an EMBL/GenBank/DDBJ whole genome shotgun (WGS) entry which is preliminary data.</text>
</comment>
<comment type="catalytic activity">
    <reaction evidence="17">
        <text>7,8-dihydropteroate + L-glutamate + ATP = 7,8-dihydrofolate + ADP + phosphate + H(+)</text>
        <dbReference type="Rhea" id="RHEA:23584"/>
        <dbReference type="ChEBI" id="CHEBI:15378"/>
        <dbReference type="ChEBI" id="CHEBI:17839"/>
        <dbReference type="ChEBI" id="CHEBI:29985"/>
        <dbReference type="ChEBI" id="CHEBI:30616"/>
        <dbReference type="ChEBI" id="CHEBI:43474"/>
        <dbReference type="ChEBI" id="CHEBI:57451"/>
        <dbReference type="ChEBI" id="CHEBI:456216"/>
        <dbReference type="EC" id="6.3.2.12"/>
    </reaction>
</comment>
<evidence type="ECO:0000256" key="10">
    <source>
        <dbReference type="ARBA" id="ARBA00022723"/>
    </source>
</evidence>
<dbReference type="EMBL" id="AZGB01000003">
    <property type="protein sequence ID" value="KRM07896.1"/>
    <property type="molecule type" value="Genomic_DNA"/>
</dbReference>
<dbReference type="FunFam" id="3.40.1190.10:FF:000004">
    <property type="entry name" value="Dihydrofolate synthase/folylpolyglutamate synthase"/>
    <property type="match status" value="1"/>
</dbReference>
<comment type="catalytic activity">
    <reaction evidence="16">
        <text>(6S)-5,6,7,8-tetrahydrofolyl-(gamma-L-Glu)(n) + L-glutamate + ATP = (6S)-5,6,7,8-tetrahydrofolyl-(gamma-L-Glu)(n+1) + ADP + phosphate + H(+)</text>
        <dbReference type="Rhea" id="RHEA:10580"/>
        <dbReference type="Rhea" id="RHEA-COMP:14738"/>
        <dbReference type="Rhea" id="RHEA-COMP:14740"/>
        <dbReference type="ChEBI" id="CHEBI:15378"/>
        <dbReference type="ChEBI" id="CHEBI:29985"/>
        <dbReference type="ChEBI" id="CHEBI:30616"/>
        <dbReference type="ChEBI" id="CHEBI:43474"/>
        <dbReference type="ChEBI" id="CHEBI:141005"/>
        <dbReference type="ChEBI" id="CHEBI:456216"/>
        <dbReference type="EC" id="6.3.2.17"/>
    </reaction>
</comment>
<dbReference type="STRING" id="1423750.FC89_GL002003"/>
<keyword evidence="13" id="KW-0460">Magnesium</keyword>
<keyword evidence="10" id="KW-0479">Metal-binding</keyword>
<keyword evidence="12 18" id="KW-0067">ATP-binding</keyword>
<dbReference type="PIRSF" id="PIRSF001563">
    <property type="entry name" value="Folylpolyglu_synth"/>
    <property type="match status" value="1"/>
</dbReference>
<dbReference type="GO" id="GO:0004326">
    <property type="term" value="F:tetrahydrofolylpolyglutamate synthase activity"/>
    <property type="evidence" value="ECO:0007669"/>
    <property type="project" value="UniProtKB-EC"/>
</dbReference>
<protein>
    <recommendedName>
        <fullName evidence="8">Dihydrofolate synthase/folylpolyglutamate synthase</fullName>
        <ecNumber evidence="6">6.3.2.12</ecNumber>
        <ecNumber evidence="7">6.3.2.17</ecNumber>
    </recommendedName>
    <alternativeName>
        <fullName evidence="15">Tetrahydrofolylpolyglutamate synthase</fullName>
    </alternativeName>
</protein>
<sequence>MTVKDYQAALAFIHGRTKFKKSPQLDRMRLFAAELGHPERKFKTIHVTGTNGKGSVTAFLRELFLKQGLHVGTYTSPFIIRFNDRITFDGQMISDQELVELVNQVQPVVSELDQRLENHGGGPTEFEIITAIMFLYFAKKQPDITIIEVGIGGKFDSTNIIDPLVSVITTVAHDHAKLLGDTLTEIATHKAGIIKNQRPVVLGEIPPAALTVICQQAKAKAAPIYQLNQDFTVTVKPAATWGEAIYYQGLDQHLKNLHVSLLGSFQPANAAVALTAFLLAAKQMQLNWQVGAVQQALAQTKWPGRFEPINQHPLVVLDGAHNLAAFQELRQTLQTYFKGVKVYAITAILADKQPQAMIAELLKVPQLELTLTSFAAPRPLAAEQQLAAASRTTYCPDWRQALVQTIQRMSADDLLLFCGSLYFISDVRHYFVD</sequence>
<comment type="subunit">
    <text evidence="5">Monomer.</text>
</comment>
<dbReference type="InterPro" id="IPR013221">
    <property type="entry name" value="Mur_ligase_cen"/>
</dbReference>
<dbReference type="Gene3D" id="3.90.190.20">
    <property type="entry name" value="Mur ligase, C-terminal domain"/>
    <property type="match status" value="1"/>
</dbReference>
<dbReference type="SUPFAM" id="SSF53244">
    <property type="entry name" value="MurD-like peptide ligases, peptide-binding domain"/>
    <property type="match status" value="1"/>
</dbReference>
<dbReference type="EC" id="6.3.2.17" evidence="7"/>
<dbReference type="PANTHER" id="PTHR11136">
    <property type="entry name" value="FOLYLPOLYGLUTAMATE SYNTHASE-RELATED"/>
    <property type="match status" value="1"/>
</dbReference>
<evidence type="ECO:0000256" key="11">
    <source>
        <dbReference type="ARBA" id="ARBA00022741"/>
    </source>
</evidence>
<evidence type="ECO:0000256" key="16">
    <source>
        <dbReference type="ARBA" id="ARBA00047493"/>
    </source>
</evidence>
<dbReference type="NCBIfam" id="TIGR01499">
    <property type="entry name" value="folC"/>
    <property type="match status" value="1"/>
</dbReference>